<keyword evidence="3" id="KW-0489">Methyltransferase</keyword>
<keyword evidence="9" id="KW-1185">Reference proteome</keyword>
<comment type="similarity">
    <text evidence="1">Belongs to the N(4)/N(6)-methyltransferase family. N(4) subfamily.</text>
</comment>
<evidence type="ECO:0000256" key="6">
    <source>
        <dbReference type="ARBA" id="ARBA00022747"/>
    </source>
</evidence>
<evidence type="ECO:0000256" key="3">
    <source>
        <dbReference type="ARBA" id="ARBA00022603"/>
    </source>
</evidence>
<dbReference type="Proteomes" id="UP001165083">
    <property type="component" value="Unassembled WGS sequence"/>
</dbReference>
<comment type="catalytic activity">
    <reaction evidence="7">
        <text>a 2'-deoxycytidine in DNA + S-adenosyl-L-methionine = an N(4)-methyl-2'-deoxycytidine in DNA + S-adenosyl-L-homocysteine + H(+)</text>
        <dbReference type="Rhea" id="RHEA:16857"/>
        <dbReference type="Rhea" id="RHEA-COMP:11369"/>
        <dbReference type="Rhea" id="RHEA-COMP:13674"/>
        <dbReference type="ChEBI" id="CHEBI:15378"/>
        <dbReference type="ChEBI" id="CHEBI:57856"/>
        <dbReference type="ChEBI" id="CHEBI:59789"/>
        <dbReference type="ChEBI" id="CHEBI:85452"/>
        <dbReference type="ChEBI" id="CHEBI:137933"/>
        <dbReference type="EC" id="2.1.1.113"/>
    </reaction>
</comment>
<dbReference type="EC" id="2.1.1.113" evidence="2"/>
<gene>
    <name evidence="8" type="ORF">Plil01_000434500</name>
</gene>
<evidence type="ECO:0000256" key="4">
    <source>
        <dbReference type="ARBA" id="ARBA00022679"/>
    </source>
</evidence>
<dbReference type="EMBL" id="BSXW01000176">
    <property type="protein sequence ID" value="GMF13920.1"/>
    <property type="molecule type" value="Genomic_DNA"/>
</dbReference>
<dbReference type="GO" id="GO:0003677">
    <property type="term" value="F:DNA binding"/>
    <property type="evidence" value="ECO:0007669"/>
    <property type="project" value="InterPro"/>
</dbReference>
<comment type="caution">
    <text evidence="8">The sequence shown here is derived from an EMBL/GenBank/DDBJ whole genome shotgun (WGS) entry which is preliminary data.</text>
</comment>
<proteinExistence type="inferred from homology"/>
<dbReference type="AlphaFoldDB" id="A0A9W6TIT7"/>
<reference evidence="8" key="1">
    <citation type="submission" date="2023-04" db="EMBL/GenBank/DDBJ databases">
        <title>Phytophthora lilii NBRC 32176.</title>
        <authorList>
            <person name="Ichikawa N."/>
            <person name="Sato H."/>
            <person name="Tonouchi N."/>
        </authorList>
    </citation>
    <scope>NUCLEOTIDE SEQUENCE</scope>
    <source>
        <strain evidence="8">NBRC 32176</strain>
    </source>
</reference>
<sequence length="271" mass="32196">MKKSFPYKLITSDEALSDYEKLRSYKESKMGFSFIGNKATDYFFYPHRIKVRTYSRRYSKFEAWNDPEHREKIRRFAKRISKSGEYNDSDLRSAMQLLYGSVNQFKPSNAVAIYRRFKPKRVLDFSAGWGGRCLAAMALDIDYTGIDSNKKLKEPYRKMVEYYPSNAKVQMIFQRSEIVDFSKLGYYDMIFTSPPYEMLEKYEGMKDYVDKFYEEFFIPVINGSYQYLASSGILALNMPNEMYQVMKTLTNSKIRRIKMPLQNRFQEDKKV</sequence>
<dbReference type="SUPFAM" id="SSF53335">
    <property type="entry name" value="S-adenosyl-L-methionine-dependent methyltransferases"/>
    <property type="match status" value="1"/>
</dbReference>
<evidence type="ECO:0000256" key="1">
    <source>
        <dbReference type="ARBA" id="ARBA00010203"/>
    </source>
</evidence>
<accession>A0A9W6TIT7</accession>
<evidence type="ECO:0000256" key="7">
    <source>
        <dbReference type="ARBA" id="ARBA00049120"/>
    </source>
</evidence>
<keyword evidence="6" id="KW-0680">Restriction system</keyword>
<keyword evidence="5" id="KW-0949">S-adenosyl-L-methionine</keyword>
<evidence type="ECO:0000256" key="5">
    <source>
        <dbReference type="ARBA" id="ARBA00022691"/>
    </source>
</evidence>
<evidence type="ECO:0000313" key="9">
    <source>
        <dbReference type="Proteomes" id="UP001165083"/>
    </source>
</evidence>
<keyword evidence="4" id="KW-0808">Transferase</keyword>
<dbReference type="InterPro" id="IPR029063">
    <property type="entry name" value="SAM-dependent_MTases_sf"/>
</dbReference>
<dbReference type="InterPro" id="IPR017985">
    <property type="entry name" value="MeTrfase_CN4_CS"/>
</dbReference>
<dbReference type="GO" id="GO:0009307">
    <property type="term" value="P:DNA restriction-modification system"/>
    <property type="evidence" value="ECO:0007669"/>
    <property type="project" value="UniProtKB-KW"/>
</dbReference>
<organism evidence="8 9">
    <name type="scientific">Phytophthora lilii</name>
    <dbReference type="NCBI Taxonomy" id="2077276"/>
    <lineage>
        <taxon>Eukaryota</taxon>
        <taxon>Sar</taxon>
        <taxon>Stramenopiles</taxon>
        <taxon>Oomycota</taxon>
        <taxon>Peronosporomycetes</taxon>
        <taxon>Peronosporales</taxon>
        <taxon>Peronosporaceae</taxon>
        <taxon>Phytophthora</taxon>
    </lineage>
</organism>
<dbReference type="PROSITE" id="PS00093">
    <property type="entry name" value="N4_MTASE"/>
    <property type="match status" value="1"/>
</dbReference>
<dbReference type="GO" id="GO:0032259">
    <property type="term" value="P:methylation"/>
    <property type="evidence" value="ECO:0007669"/>
    <property type="project" value="UniProtKB-KW"/>
</dbReference>
<protein>
    <recommendedName>
        <fullName evidence="2">site-specific DNA-methyltransferase (cytosine-N(4)-specific)</fullName>
        <ecNumber evidence="2">2.1.1.113</ecNumber>
    </recommendedName>
</protein>
<dbReference type="GO" id="GO:0015667">
    <property type="term" value="F:site-specific DNA-methyltransferase (cytosine-N4-specific) activity"/>
    <property type="evidence" value="ECO:0007669"/>
    <property type="project" value="UniProtKB-EC"/>
</dbReference>
<name>A0A9W6TIT7_9STRA</name>
<evidence type="ECO:0000256" key="2">
    <source>
        <dbReference type="ARBA" id="ARBA00012185"/>
    </source>
</evidence>
<dbReference type="OrthoDB" id="407003at2759"/>
<dbReference type="Gene3D" id="3.40.50.150">
    <property type="entry name" value="Vaccinia Virus protein VP39"/>
    <property type="match status" value="1"/>
</dbReference>
<evidence type="ECO:0000313" key="8">
    <source>
        <dbReference type="EMBL" id="GMF13920.1"/>
    </source>
</evidence>